<name>A0ABS2P321_9BACI</name>
<sequence length="36" mass="4119">MRCKSYTVTIEVTEALPANKKLLFGSTARRLQTDYI</sequence>
<dbReference type="Proteomes" id="UP000737402">
    <property type="component" value="Unassembled WGS sequence"/>
</dbReference>
<evidence type="ECO:0000313" key="1">
    <source>
        <dbReference type="EMBL" id="MBM7621357.1"/>
    </source>
</evidence>
<dbReference type="EMBL" id="JAFBED010000007">
    <property type="protein sequence ID" value="MBM7621357.1"/>
    <property type="molecule type" value="Genomic_DNA"/>
</dbReference>
<evidence type="ECO:0000313" key="2">
    <source>
        <dbReference type="Proteomes" id="UP000737402"/>
    </source>
</evidence>
<keyword evidence="2" id="KW-1185">Reference proteome</keyword>
<organism evidence="1 2">
    <name type="scientific">Sutcliffiella tianshenii</name>
    <dbReference type="NCBI Taxonomy" id="1463404"/>
    <lineage>
        <taxon>Bacteria</taxon>
        <taxon>Bacillati</taxon>
        <taxon>Bacillota</taxon>
        <taxon>Bacilli</taxon>
        <taxon>Bacillales</taxon>
        <taxon>Bacillaceae</taxon>
        <taxon>Sutcliffiella</taxon>
    </lineage>
</organism>
<protein>
    <submittedName>
        <fullName evidence="1">Uncharacterized protein</fullName>
    </submittedName>
</protein>
<gene>
    <name evidence="1" type="ORF">JOC95_003230</name>
</gene>
<accession>A0ABS2P321</accession>
<reference evidence="1 2" key="1">
    <citation type="submission" date="2021-01" db="EMBL/GenBank/DDBJ databases">
        <title>Genomic Encyclopedia of Type Strains, Phase IV (KMG-IV): sequencing the most valuable type-strain genomes for metagenomic binning, comparative biology and taxonomic classification.</title>
        <authorList>
            <person name="Goeker M."/>
        </authorList>
    </citation>
    <scope>NUCLEOTIDE SEQUENCE [LARGE SCALE GENOMIC DNA]</scope>
    <source>
        <strain evidence="1 2">DSM 25879</strain>
    </source>
</reference>
<proteinExistence type="predicted"/>
<comment type="caution">
    <text evidence="1">The sequence shown here is derived from an EMBL/GenBank/DDBJ whole genome shotgun (WGS) entry which is preliminary data.</text>
</comment>